<comment type="caution">
    <text evidence="1">The sequence shown here is derived from an EMBL/GenBank/DDBJ whole genome shotgun (WGS) entry which is preliminary data.</text>
</comment>
<proteinExistence type="predicted"/>
<dbReference type="Proteomes" id="UP001168877">
    <property type="component" value="Unassembled WGS sequence"/>
</dbReference>
<dbReference type="AlphaFoldDB" id="A0AA39RKN2"/>
<evidence type="ECO:0000313" key="1">
    <source>
        <dbReference type="EMBL" id="KAK0575362.1"/>
    </source>
</evidence>
<gene>
    <name evidence="1" type="ORF">LWI29_037906</name>
</gene>
<name>A0AA39RKN2_ACESA</name>
<dbReference type="EMBL" id="JAUESC010000387">
    <property type="protein sequence ID" value="KAK0575362.1"/>
    <property type="molecule type" value="Genomic_DNA"/>
</dbReference>
<organism evidence="1 2">
    <name type="scientific">Acer saccharum</name>
    <name type="common">Sugar maple</name>
    <dbReference type="NCBI Taxonomy" id="4024"/>
    <lineage>
        <taxon>Eukaryota</taxon>
        <taxon>Viridiplantae</taxon>
        <taxon>Streptophyta</taxon>
        <taxon>Embryophyta</taxon>
        <taxon>Tracheophyta</taxon>
        <taxon>Spermatophyta</taxon>
        <taxon>Magnoliopsida</taxon>
        <taxon>eudicotyledons</taxon>
        <taxon>Gunneridae</taxon>
        <taxon>Pentapetalae</taxon>
        <taxon>rosids</taxon>
        <taxon>malvids</taxon>
        <taxon>Sapindales</taxon>
        <taxon>Sapindaceae</taxon>
        <taxon>Hippocastanoideae</taxon>
        <taxon>Acereae</taxon>
        <taxon>Acer</taxon>
    </lineage>
</organism>
<accession>A0AA39RKN2</accession>
<reference evidence="1" key="1">
    <citation type="journal article" date="2022" name="Plant J.">
        <title>Strategies of tolerance reflected in two North American maple genomes.</title>
        <authorList>
            <person name="McEvoy S.L."/>
            <person name="Sezen U.U."/>
            <person name="Trouern-Trend A."/>
            <person name="McMahon S.M."/>
            <person name="Schaberg P.G."/>
            <person name="Yang J."/>
            <person name="Wegrzyn J.L."/>
            <person name="Swenson N.G."/>
        </authorList>
    </citation>
    <scope>NUCLEOTIDE SEQUENCE</scope>
    <source>
        <strain evidence="1">NS2018</strain>
    </source>
</reference>
<keyword evidence="2" id="KW-1185">Reference proteome</keyword>
<evidence type="ECO:0000313" key="2">
    <source>
        <dbReference type="Proteomes" id="UP001168877"/>
    </source>
</evidence>
<protein>
    <submittedName>
        <fullName evidence="1">Uncharacterized protein</fullName>
    </submittedName>
</protein>
<sequence>MKPLTLYKELLKRKSKQGRLLGLELSEKYVNLAVSDPDNVIAVPLSVMAQGWLFIQAWNFEDGFVGAWKIRDKVVASQFLSEELIGHPSRPHDLKTSQT</sequence>
<reference evidence="1" key="2">
    <citation type="submission" date="2023-06" db="EMBL/GenBank/DDBJ databases">
        <authorList>
            <person name="Swenson N.G."/>
            <person name="Wegrzyn J.L."/>
            <person name="Mcevoy S.L."/>
        </authorList>
    </citation>
    <scope>NUCLEOTIDE SEQUENCE</scope>
    <source>
        <strain evidence="1">NS2018</strain>
        <tissue evidence="1">Leaf</tissue>
    </source>
</reference>